<dbReference type="SUPFAM" id="SSF53300">
    <property type="entry name" value="vWA-like"/>
    <property type="match status" value="1"/>
</dbReference>
<dbReference type="PANTHER" id="PTHR43473:SF2">
    <property type="entry name" value="MAGNESIUM-CHELATASE SUBUNIT CHLD, CHLOROPLASTIC"/>
    <property type="match status" value="1"/>
</dbReference>
<evidence type="ECO:0000256" key="9">
    <source>
        <dbReference type="RuleBase" id="RU362087"/>
    </source>
</evidence>
<feature type="compositionally biased region" description="Acidic residues" evidence="10">
    <location>
        <begin position="391"/>
        <end position="424"/>
    </location>
</feature>
<dbReference type="eggNOG" id="COG1239">
    <property type="taxonomic scope" value="Bacteria"/>
</dbReference>
<dbReference type="InterPro" id="IPR011776">
    <property type="entry name" value="Mg_chelatase_ATPase-dsu"/>
</dbReference>
<evidence type="ECO:0000313" key="12">
    <source>
        <dbReference type="EMBL" id="KGF96252.1"/>
    </source>
</evidence>
<reference evidence="13" key="1">
    <citation type="journal article" date="2014" name="Sci. Data">
        <title>Genomes of diverse isolates of the marine cyanobacterium Prochlorococcus.</title>
        <authorList>
            <person name="Biller S."/>
            <person name="Berube P."/>
            <person name="Thompson J."/>
            <person name="Kelly L."/>
            <person name="Roggensack S."/>
            <person name="Awad L."/>
            <person name="Roache-Johnson K."/>
            <person name="Ding H."/>
            <person name="Giovannoni S.J."/>
            <person name="Moore L.R."/>
            <person name="Chisholm S.W."/>
        </authorList>
    </citation>
    <scope>NUCLEOTIDE SEQUENCE [LARGE SCALE GENOMIC DNA]</scope>
    <source>
        <strain evidence="13">MIT 9302</strain>
    </source>
</reference>
<dbReference type="InterPro" id="IPR002035">
    <property type="entry name" value="VWF_A"/>
</dbReference>
<feature type="compositionally biased region" description="Basic and acidic residues" evidence="10">
    <location>
        <begin position="647"/>
        <end position="660"/>
    </location>
</feature>
<dbReference type="InterPro" id="IPR036465">
    <property type="entry name" value="vWFA_dom_sf"/>
</dbReference>
<dbReference type="STRING" id="74545.EU96_1996"/>
<evidence type="ECO:0000259" key="11">
    <source>
        <dbReference type="PROSITE" id="PS50234"/>
    </source>
</evidence>
<feature type="compositionally biased region" description="Pro residues" evidence="10">
    <location>
        <begin position="375"/>
        <end position="389"/>
    </location>
</feature>
<dbReference type="EC" id="6.6.1.1" evidence="9"/>
<gene>
    <name evidence="12" type="ORF">EU96_1996</name>
</gene>
<dbReference type="SMART" id="SM00327">
    <property type="entry name" value="VWA"/>
    <property type="match status" value="1"/>
</dbReference>
<dbReference type="GO" id="GO:0005524">
    <property type="term" value="F:ATP binding"/>
    <property type="evidence" value="ECO:0007669"/>
    <property type="project" value="UniProtKB-UniRule"/>
</dbReference>
<dbReference type="EMBL" id="JNAM01000014">
    <property type="protein sequence ID" value="KGF96252.1"/>
    <property type="molecule type" value="Genomic_DNA"/>
</dbReference>
<dbReference type="InterPro" id="IPR003593">
    <property type="entry name" value="AAA+_ATPase"/>
</dbReference>
<comment type="function">
    <text evidence="9">Involved in chlorophyll biosynthesis. Catalyzes the insertion of magnesium ion into protoporphyrin IX to yield Mg-protoporphyrin IX.</text>
</comment>
<dbReference type="GO" id="GO:0015979">
    <property type="term" value="P:photosynthesis"/>
    <property type="evidence" value="ECO:0007669"/>
    <property type="project" value="UniProtKB-UniRule"/>
</dbReference>
<keyword evidence="6 9" id="KW-0067">ATP-binding</keyword>
<feature type="region of interest" description="Disordered" evidence="10">
    <location>
        <begin position="640"/>
        <end position="660"/>
    </location>
</feature>
<dbReference type="Gene3D" id="3.40.50.410">
    <property type="entry name" value="von Willebrand factor, type A domain"/>
    <property type="match status" value="1"/>
</dbReference>
<dbReference type="PANTHER" id="PTHR43473">
    <property type="entry name" value="MAGNESIUM-CHELATASE SUBUNIT CHLD, CHLOROPLASTIC"/>
    <property type="match status" value="1"/>
</dbReference>
<organism evidence="12 13">
    <name type="scientific">Prochlorococcus marinus str. MIT 9302</name>
    <dbReference type="NCBI Taxonomy" id="74545"/>
    <lineage>
        <taxon>Bacteria</taxon>
        <taxon>Bacillati</taxon>
        <taxon>Cyanobacteriota</taxon>
        <taxon>Cyanophyceae</taxon>
        <taxon>Synechococcales</taxon>
        <taxon>Prochlorococcaceae</taxon>
        <taxon>Prochlorococcus</taxon>
    </lineage>
</organism>
<dbReference type="InterPro" id="IPR041628">
    <property type="entry name" value="ChlI/MoxR_AAA_lid"/>
</dbReference>
<evidence type="ECO:0000256" key="8">
    <source>
        <dbReference type="ARBA" id="ARBA00048693"/>
    </source>
</evidence>
<dbReference type="InterPro" id="IPR000523">
    <property type="entry name" value="Mg_chelatse_chII-like_cat_dom"/>
</dbReference>
<keyword evidence="3 9" id="KW-0602">Photosynthesis</keyword>
<evidence type="ECO:0000256" key="5">
    <source>
        <dbReference type="ARBA" id="ARBA00022741"/>
    </source>
</evidence>
<dbReference type="Pfam" id="PF01078">
    <property type="entry name" value="Mg_chelatase"/>
    <property type="match status" value="1"/>
</dbReference>
<dbReference type="NCBIfam" id="TIGR02031">
    <property type="entry name" value="BchD-ChlD"/>
    <property type="match status" value="1"/>
</dbReference>
<comment type="function">
    <text evidence="1">Involved in chlorophyll biosynthesis; introduces a magnesium ion into protoporphyrin IX to yield Mg-protoporphyrin IX.</text>
</comment>
<accession>A0A0A2A2Y5</accession>
<dbReference type="SUPFAM" id="SSF52540">
    <property type="entry name" value="P-loop containing nucleoside triphosphate hydrolases"/>
    <property type="match status" value="1"/>
</dbReference>
<dbReference type="GO" id="GO:0015995">
    <property type="term" value="P:chlorophyll biosynthetic process"/>
    <property type="evidence" value="ECO:0007669"/>
    <property type="project" value="UniProtKB-UniPathway"/>
</dbReference>
<protein>
    <recommendedName>
        <fullName evidence="9">Mg-protoporphyrin IX chelatase</fullName>
        <ecNumber evidence="9">6.6.1.1</ecNumber>
    </recommendedName>
</protein>
<dbReference type="InterPro" id="IPR027417">
    <property type="entry name" value="P-loop_NTPase"/>
</dbReference>
<evidence type="ECO:0000313" key="13">
    <source>
        <dbReference type="Proteomes" id="UP000030445"/>
    </source>
</evidence>
<dbReference type="AlphaFoldDB" id="A0A0A2A2Y5"/>
<comment type="caution">
    <text evidence="12">The sequence shown here is derived from an EMBL/GenBank/DDBJ whole genome shotgun (WGS) entry which is preliminary data.</text>
</comment>
<dbReference type="CDD" id="cd01451">
    <property type="entry name" value="vWA_Magnesium_chelatase"/>
    <property type="match status" value="1"/>
</dbReference>
<dbReference type="Gene3D" id="3.40.50.300">
    <property type="entry name" value="P-loop containing nucleotide triphosphate hydrolases"/>
    <property type="match status" value="1"/>
</dbReference>
<comment type="similarity">
    <text evidence="2 9">Belongs to the Mg-chelatase subunits D/I family.</text>
</comment>
<evidence type="ECO:0000256" key="6">
    <source>
        <dbReference type="ARBA" id="ARBA00022840"/>
    </source>
</evidence>
<dbReference type="Gene3D" id="1.10.8.80">
    <property type="entry name" value="Magnesium chelatase subunit I, C-Terminal domain"/>
    <property type="match status" value="1"/>
</dbReference>
<keyword evidence="4 9" id="KW-0436">Ligase</keyword>
<dbReference type="PROSITE" id="PS50234">
    <property type="entry name" value="VWFA"/>
    <property type="match status" value="1"/>
</dbReference>
<name>A0A0A2A2Y5_PROMR</name>
<feature type="region of interest" description="Disordered" evidence="10">
    <location>
        <begin position="368"/>
        <end position="424"/>
    </location>
</feature>
<keyword evidence="5 9" id="KW-0547">Nucleotide-binding</keyword>
<evidence type="ECO:0000256" key="2">
    <source>
        <dbReference type="ARBA" id="ARBA00005799"/>
    </source>
</evidence>
<keyword evidence="7 9" id="KW-0149">Chlorophyll biosynthesis</keyword>
<evidence type="ECO:0000256" key="3">
    <source>
        <dbReference type="ARBA" id="ARBA00022531"/>
    </source>
</evidence>
<dbReference type="UniPathway" id="UPA00668"/>
<dbReference type="eggNOG" id="COG1240">
    <property type="taxonomic scope" value="Bacteria"/>
</dbReference>
<comment type="catalytic activity">
    <reaction evidence="8 9">
        <text>protoporphyrin IX + Mg(2+) + ATP + H2O = Mg-protoporphyrin IX + ADP + phosphate + 3 H(+)</text>
        <dbReference type="Rhea" id="RHEA:13961"/>
        <dbReference type="ChEBI" id="CHEBI:15377"/>
        <dbReference type="ChEBI" id="CHEBI:15378"/>
        <dbReference type="ChEBI" id="CHEBI:18420"/>
        <dbReference type="ChEBI" id="CHEBI:30616"/>
        <dbReference type="ChEBI" id="CHEBI:43474"/>
        <dbReference type="ChEBI" id="CHEBI:57306"/>
        <dbReference type="ChEBI" id="CHEBI:60492"/>
        <dbReference type="ChEBI" id="CHEBI:456216"/>
        <dbReference type="EC" id="6.6.1.1"/>
    </reaction>
</comment>
<evidence type="ECO:0000256" key="10">
    <source>
        <dbReference type="SAM" id="MobiDB-lite"/>
    </source>
</evidence>
<evidence type="ECO:0000256" key="4">
    <source>
        <dbReference type="ARBA" id="ARBA00022598"/>
    </source>
</evidence>
<sequence length="729" mass="79428">MNPELKEKGEIKDLMNSKDSFRAFPLAAITGHSLLKLSLLLAAVDPSLGGVIIAGGRGTGKSVLARGLHTLIPPVEVLDNESILETLSKRNSNTSLRPIGRNLDPDKPEEWDISTNKLLEEVIGSDYLNQIDEIPKKVKEAPFIQVPIGITEDRLVGSIDVAASLSTGEQVFQPGILAEAHRGVLYVDDINLLDDGIVNLILEAIGREQNNIERDGLSLSHPCKSLLIATYNPEEGALRDHVLDRFAIVLSADQSIDNAQRVEITKSVLSHAENNIKFSEKWSEESDNLSTQLILARQWLKDVKITKEQITYLVNEALRGGVEGHRSELFAVKVAKANAALRGDENVNSEDLKVAVRLVILPRAMQIPPEDDDIQPPPPEDQSPPPPPQSNDDESEPEANENDDNQEQEQEEDNSDGEEESTPEIPEEFILDPEACMVDPDLLLFSSAKAKAGNSGSRSVIFSDSRGRYVKPIIPRGKVKRIAVDATLRAAAPYQKSRRLRNPNKSIIIEENDFRAKLLQKKAGALVIFLVDASGSMALNRMQSAKGAVIRLLTEAYENRDEVALIPFRGNQAEVLLPPTRSITAAKRRLETMPCGGGSPLAHGLTQSAKVAKNALSTGDIGQVIVVGITDGRGNVPLGLSLGQNDVEGKDKDKDKDKDNANLKQEVLDIAAKYPMLGIKLLIIDTERKFIASGFGKELAEAAQGKYVQLPKATDKAIAAMALNAINEF</sequence>
<dbReference type="Pfam" id="PF13519">
    <property type="entry name" value="VWA_2"/>
    <property type="match status" value="1"/>
</dbReference>
<comment type="pathway">
    <text evidence="9">Porphyrin-containing compound metabolism; chlorophyll biosynthesis.</text>
</comment>
<dbReference type="InterPro" id="IPR041702">
    <property type="entry name" value="BchD/ChlD_VWA"/>
</dbReference>
<dbReference type="GO" id="GO:0016851">
    <property type="term" value="F:magnesium chelatase activity"/>
    <property type="evidence" value="ECO:0007669"/>
    <property type="project" value="UniProtKB-UniRule"/>
</dbReference>
<dbReference type="Proteomes" id="UP000030445">
    <property type="component" value="Unassembled WGS sequence"/>
</dbReference>
<evidence type="ECO:0000256" key="7">
    <source>
        <dbReference type="ARBA" id="ARBA00023171"/>
    </source>
</evidence>
<dbReference type="Pfam" id="PF17863">
    <property type="entry name" value="AAA_lid_2"/>
    <property type="match status" value="1"/>
</dbReference>
<dbReference type="SMART" id="SM00382">
    <property type="entry name" value="AAA"/>
    <property type="match status" value="1"/>
</dbReference>
<proteinExistence type="inferred from homology"/>
<feature type="domain" description="VWFA" evidence="11">
    <location>
        <begin position="526"/>
        <end position="729"/>
    </location>
</feature>
<evidence type="ECO:0000256" key="1">
    <source>
        <dbReference type="ARBA" id="ARBA00003398"/>
    </source>
</evidence>